<gene>
    <name evidence="2" type="ORF">HID58_087267</name>
</gene>
<feature type="region of interest" description="Disordered" evidence="1">
    <location>
        <begin position="141"/>
        <end position="173"/>
    </location>
</feature>
<organism evidence="2 3">
    <name type="scientific">Brassica napus</name>
    <name type="common">Rape</name>
    <dbReference type="NCBI Taxonomy" id="3708"/>
    <lineage>
        <taxon>Eukaryota</taxon>
        <taxon>Viridiplantae</taxon>
        <taxon>Streptophyta</taxon>
        <taxon>Embryophyta</taxon>
        <taxon>Tracheophyta</taxon>
        <taxon>Spermatophyta</taxon>
        <taxon>Magnoliopsida</taxon>
        <taxon>eudicotyledons</taxon>
        <taxon>Gunneridae</taxon>
        <taxon>Pentapetalae</taxon>
        <taxon>rosids</taxon>
        <taxon>malvids</taxon>
        <taxon>Brassicales</taxon>
        <taxon>Brassicaceae</taxon>
        <taxon>Brassiceae</taxon>
        <taxon>Brassica</taxon>
    </lineage>
</organism>
<evidence type="ECO:0000256" key="1">
    <source>
        <dbReference type="SAM" id="MobiDB-lite"/>
    </source>
</evidence>
<comment type="caution">
    <text evidence="2">The sequence shown here is derived from an EMBL/GenBank/DDBJ whole genome shotgun (WGS) entry which is preliminary data.</text>
</comment>
<evidence type="ECO:0000313" key="2">
    <source>
        <dbReference type="EMBL" id="KAH0859006.1"/>
    </source>
</evidence>
<feature type="compositionally biased region" description="Low complexity" evidence="1">
    <location>
        <begin position="146"/>
        <end position="173"/>
    </location>
</feature>
<dbReference type="Proteomes" id="UP000824890">
    <property type="component" value="Unassembled WGS sequence"/>
</dbReference>
<feature type="region of interest" description="Disordered" evidence="1">
    <location>
        <begin position="278"/>
        <end position="311"/>
    </location>
</feature>
<keyword evidence="3" id="KW-1185">Reference proteome</keyword>
<dbReference type="EMBL" id="JAGKQM010000019">
    <property type="protein sequence ID" value="KAH0859006.1"/>
    <property type="molecule type" value="Genomic_DNA"/>
</dbReference>
<reference evidence="2 3" key="1">
    <citation type="submission" date="2021-05" db="EMBL/GenBank/DDBJ databases">
        <title>Genome Assembly of Synthetic Allotetraploid Brassica napus Reveals Homoeologous Exchanges between Subgenomes.</title>
        <authorList>
            <person name="Davis J.T."/>
        </authorList>
    </citation>
    <scope>NUCLEOTIDE SEQUENCE [LARGE SCALE GENOMIC DNA]</scope>
    <source>
        <strain evidence="3">cv. Da-Ae</strain>
        <tissue evidence="2">Seedling</tissue>
    </source>
</reference>
<accession>A0ABQ7XSV5</accession>
<proteinExistence type="predicted"/>
<evidence type="ECO:0000313" key="3">
    <source>
        <dbReference type="Proteomes" id="UP000824890"/>
    </source>
</evidence>
<name>A0ABQ7XSV5_BRANA</name>
<protein>
    <submittedName>
        <fullName evidence="2">Uncharacterized protein</fullName>
    </submittedName>
</protein>
<sequence>MRDKSDPALGSSSIDSRVRLKNKVGVEPLESMDSSDLSLDLTLEIESLNYPAAKGAPPAAEAERLPPMGPLSIIGKEKKCHQVFDGLWTEKFAFMHLPRFSSVWRVAGGEVLECCSIWGNMSGSKGEEALEEYKKAFEEQQAQTIAAPAPSSSKKSKASRSTPKISPSSSCESGTVLTKLNTKAMSQIFHLGERMDDQASIKADMDALASQLHEEKDNVLAKKKEIKALRLKVRNQDEAGMMAASENISLREQLERREEEIFALEQYKMVKTSEAQLQRLPAPSFEEEPSVPGEIEAEKTLEPTADDPPAD</sequence>